<comment type="caution">
    <text evidence="2">The sequence shown here is derived from an EMBL/GenBank/DDBJ whole genome shotgun (WGS) entry which is preliminary data.</text>
</comment>
<organism evidence="2 3">
    <name type="scientific">Ancylostoma ceylanicum</name>
    <dbReference type="NCBI Taxonomy" id="53326"/>
    <lineage>
        <taxon>Eukaryota</taxon>
        <taxon>Metazoa</taxon>
        <taxon>Ecdysozoa</taxon>
        <taxon>Nematoda</taxon>
        <taxon>Chromadorea</taxon>
        <taxon>Rhabditida</taxon>
        <taxon>Rhabditina</taxon>
        <taxon>Rhabditomorpha</taxon>
        <taxon>Strongyloidea</taxon>
        <taxon>Ancylostomatidae</taxon>
        <taxon>Ancylostomatinae</taxon>
        <taxon>Ancylostoma</taxon>
    </lineage>
</organism>
<reference evidence="3" key="1">
    <citation type="journal article" date="2015" name="Nat. Genet.">
        <title>The genome and transcriptome of the zoonotic hookworm Ancylostoma ceylanicum identify infection-specific gene families.</title>
        <authorList>
            <person name="Schwarz E.M."/>
            <person name="Hu Y."/>
            <person name="Antoshechkin I."/>
            <person name="Miller M.M."/>
            <person name="Sternberg P.W."/>
            <person name="Aroian R.V."/>
        </authorList>
    </citation>
    <scope>NUCLEOTIDE SEQUENCE</scope>
    <source>
        <strain evidence="3">HY135</strain>
    </source>
</reference>
<dbReference type="EMBL" id="JARK01001340">
    <property type="protein sequence ID" value="EYC30762.1"/>
    <property type="molecule type" value="Genomic_DNA"/>
</dbReference>
<sequence length="127" mass="14816">MQIGQTGDPRRRRNDYQRGVAINRHRFHYCYSSYRQLVFGTIEKYRLVAFHCDVTWQSIRIFSIIVISFIAGSFGFILNRRSLGILKETALRALHMRPCGKQSLAFPFVSLFITRVQLNESDMAIII</sequence>
<protein>
    <submittedName>
        <fullName evidence="2">Uncharacterized protein</fullName>
    </submittedName>
</protein>
<proteinExistence type="predicted"/>
<keyword evidence="3" id="KW-1185">Reference proteome</keyword>
<dbReference type="AlphaFoldDB" id="A0A016VUN7"/>
<name>A0A016VUN7_9BILA</name>
<dbReference type="Proteomes" id="UP000024635">
    <property type="component" value="Unassembled WGS sequence"/>
</dbReference>
<keyword evidence="1" id="KW-1133">Transmembrane helix</keyword>
<evidence type="ECO:0000256" key="1">
    <source>
        <dbReference type="SAM" id="Phobius"/>
    </source>
</evidence>
<keyword evidence="1" id="KW-0812">Transmembrane</keyword>
<evidence type="ECO:0000313" key="3">
    <source>
        <dbReference type="Proteomes" id="UP000024635"/>
    </source>
</evidence>
<gene>
    <name evidence="2" type="primary">Acey_s0004.g1756</name>
    <name evidence="2" type="ORF">Y032_0004g1756</name>
</gene>
<feature type="transmembrane region" description="Helical" evidence="1">
    <location>
        <begin position="59"/>
        <end position="78"/>
    </location>
</feature>
<keyword evidence="1" id="KW-0472">Membrane</keyword>
<evidence type="ECO:0000313" key="2">
    <source>
        <dbReference type="EMBL" id="EYC30762.1"/>
    </source>
</evidence>
<accession>A0A016VUN7</accession>